<feature type="domain" description="Ig-like" evidence="13">
    <location>
        <begin position="7"/>
        <end position="122"/>
    </location>
</feature>
<evidence type="ECO:0000256" key="9">
    <source>
        <dbReference type="ARBA" id="ARBA00023180"/>
    </source>
</evidence>
<dbReference type="FunFam" id="2.60.40.10:FF:000142">
    <property type="entry name" value="V-set domain-containing T-cell activation inhibitor 1"/>
    <property type="match status" value="1"/>
</dbReference>
<dbReference type="AlphaFoldDB" id="A0A8C2U3A9"/>
<keyword evidence="2" id="KW-1003">Cell membrane</keyword>
<keyword evidence="3 11" id="KW-0812">Transmembrane</keyword>
<reference evidence="14" key="3">
    <citation type="submission" date="2025-09" db="UniProtKB">
        <authorList>
            <consortium name="Ensembl"/>
        </authorList>
    </citation>
    <scope>IDENTIFICATION</scope>
</reference>
<dbReference type="GO" id="GO:0009897">
    <property type="term" value="C:external side of plasma membrane"/>
    <property type="evidence" value="ECO:0007669"/>
    <property type="project" value="TreeGrafter"/>
</dbReference>
<dbReference type="PROSITE" id="PS50835">
    <property type="entry name" value="IG_LIKE"/>
    <property type="match status" value="2"/>
</dbReference>
<sequence>MKGQKIPYLLLHLLSLCAMLWGSRERQTVTGLFSKDVILPCPFPPGNDEVIYWKKENKNVLSYYEQKDQLEGQHPDYRNRTHLFHQNIAHGNASLKLSNVTLTDEGLYHCYVGTEKAKTEVDVMLRVQVLPVCALEYQKTETARILKCYAFHTYLTPNVTWVRGNAYIPETGREETRNGVLSSVRSDQNVINTSDTYYCHINLSHDNWTAVWSMHDQLSKAEGSSAVISCEYSNNALRAKDFTVVWKRNKNASISVLASFNGTFQNHQPRVQIIQNNFSLRITDLSVDDSGDYVCNISAPHSTRLSVTTLQVEHTGNTLTIAIVTVTVIVIIVLMVIVVFCICKKHKEGVL</sequence>
<keyword evidence="9" id="KW-0325">Glycoprotein</keyword>
<evidence type="ECO:0000256" key="10">
    <source>
        <dbReference type="ARBA" id="ARBA00023319"/>
    </source>
</evidence>
<evidence type="ECO:0000256" key="6">
    <source>
        <dbReference type="ARBA" id="ARBA00023136"/>
    </source>
</evidence>
<protein>
    <submittedName>
        <fullName evidence="14">HHLA2 member of B7 family</fullName>
    </submittedName>
</protein>
<dbReference type="KEGG" id="cjo:107321191"/>
<evidence type="ECO:0000256" key="5">
    <source>
        <dbReference type="ARBA" id="ARBA00022989"/>
    </source>
</evidence>
<keyword evidence="4 12" id="KW-0732">Signal</keyword>
<feature type="transmembrane region" description="Helical" evidence="11">
    <location>
        <begin position="319"/>
        <end position="343"/>
    </location>
</feature>
<evidence type="ECO:0000256" key="12">
    <source>
        <dbReference type="SAM" id="SignalP"/>
    </source>
</evidence>
<dbReference type="InterPro" id="IPR036179">
    <property type="entry name" value="Ig-like_dom_sf"/>
</dbReference>
<evidence type="ECO:0000259" key="13">
    <source>
        <dbReference type="PROSITE" id="PS50835"/>
    </source>
</evidence>
<dbReference type="InterPro" id="IPR007110">
    <property type="entry name" value="Ig-like_dom"/>
</dbReference>
<dbReference type="GeneID" id="107321191"/>
<feature type="signal peptide" evidence="12">
    <location>
        <begin position="1"/>
        <end position="22"/>
    </location>
</feature>
<dbReference type="GO" id="GO:0042130">
    <property type="term" value="P:negative regulation of T cell proliferation"/>
    <property type="evidence" value="ECO:0007669"/>
    <property type="project" value="TreeGrafter"/>
</dbReference>
<comment type="subcellular location">
    <subcellularLocation>
        <location evidence="1">Cell membrane</location>
        <topology evidence="1">Single-pass type I membrane protein</topology>
    </subcellularLocation>
</comment>
<evidence type="ECO:0000313" key="15">
    <source>
        <dbReference type="Proteomes" id="UP000694412"/>
    </source>
</evidence>
<dbReference type="InterPro" id="IPR013106">
    <property type="entry name" value="Ig_V-set"/>
</dbReference>
<dbReference type="GeneTree" id="ENSGT00940000162944"/>
<keyword evidence="6 11" id="KW-0472">Membrane</keyword>
<dbReference type="Proteomes" id="UP000694412">
    <property type="component" value="Chromosome 1"/>
</dbReference>
<dbReference type="CTD" id="11148"/>
<evidence type="ECO:0000256" key="4">
    <source>
        <dbReference type="ARBA" id="ARBA00022729"/>
    </source>
</evidence>
<reference evidence="14" key="2">
    <citation type="submission" date="2025-08" db="UniProtKB">
        <authorList>
            <consortium name="Ensembl"/>
        </authorList>
    </citation>
    <scope>IDENTIFICATION</scope>
</reference>
<evidence type="ECO:0000256" key="3">
    <source>
        <dbReference type="ARBA" id="ARBA00022692"/>
    </source>
</evidence>
<evidence type="ECO:0000313" key="14">
    <source>
        <dbReference type="Ensembl" id="ENSCJPP00005022075.1"/>
    </source>
</evidence>
<evidence type="ECO:0000256" key="7">
    <source>
        <dbReference type="ARBA" id="ARBA00023157"/>
    </source>
</evidence>
<dbReference type="SMART" id="SM00409">
    <property type="entry name" value="IG"/>
    <property type="match status" value="2"/>
</dbReference>
<keyword evidence="15" id="KW-1185">Reference proteome</keyword>
<keyword evidence="7" id="KW-1015">Disulfide bond</keyword>
<dbReference type="PANTHER" id="PTHR25466:SF14">
    <property type="entry name" value="BUTYROPHILIN SUBFAMILY 2 MEMBER A2-LIKE-RELATED"/>
    <property type="match status" value="1"/>
</dbReference>
<dbReference type="InterPro" id="IPR003598">
    <property type="entry name" value="Ig_sub2"/>
</dbReference>
<dbReference type="GO" id="GO:0042102">
    <property type="term" value="P:positive regulation of T cell proliferation"/>
    <property type="evidence" value="ECO:0007669"/>
    <property type="project" value="TreeGrafter"/>
</dbReference>
<keyword evidence="8" id="KW-0675">Receptor</keyword>
<dbReference type="PANTHER" id="PTHR25466">
    <property type="entry name" value="T-LYMPHOCYTE ACTIVATION ANTIGEN"/>
    <property type="match status" value="1"/>
</dbReference>
<keyword evidence="10" id="KW-0393">Immunoglobulin domain</keyword>
<dbReference type="GO" id="GO:0071222">
    <property type="term" value="P:cellular response to lipopolysaccharide"/>
    <property type="evidence" value="ECO:0007669"/>
    <property type="project" value="TreeGrafter"/>
</dbReference>
<feature type="domain" description="Ig-like" evidence="13">
    <location>
        <begin position="222"/>
        <end position="306"/>
    </location>
</feature>
<dbReference type="InterPro" id="IPR051713">
    <property type="entry name" value="T-cell_Activation_Regulation"/>
</dbReference>
<dbReference type="SUPFAM" id="SSF48726">
    <property type="entry name" value="Immunoglobulin"/>
    <property type="match status" value="3"/>
</dbReference>
<dbReference type="Ensembl" id="ENSCJPT00005030290.1">
    <property type="protein sequence ID" value="ENSCJPP00005022075.1"/>
    <property type="gene ID" value="ENSCJPG00005017643.1"/>
</dbReference>
<gene>
    <name evidence="14" type="primary">HHLA2</name>
</gene>
<proteinExistence type="predicted"/>
<dbReference type="OrthoDB" id="9983389at2759"/>
<dbReference type="Pfam" id="PF07686">
    <property type="entry name" value="V-set"/>
    <property type="match status" value="2"/>
</dbReference>
<dbReference type="GO" id="GO:0007166">
    <property type="term" value="P:cell surface receptor signaling pathway"/>
    <property type="evidence" value="ECO:0007669"/>
    <property type="project" value="TreeGrafter"/>
</dbReference>
<keyword evidence="5 11" id="KW-1133">Transmembrane helix</keyword>
<dbReference type="Gene3D" id="2.60.40.10">
    <property type="entry name" value="Immunoglobulins"/>
    <property type="match status" value="2"/>
</dbReference>
<name>A0A8C2U3A9_COTJA</name>
<evidence type="ECO:0000256" key="2">
    <source>
        <dbReference type="ARBA" id="ARBA00022475"/>
    </source>
</evidence>
<dbReference type="InterPro" id="IPR003599">
    <property type="entry name" value="Ig_sub"/>
</dbReference>
<feature type="chain" id="PRO_5034146312" evidence="12">
    <location>
        <begin position="23"/>
        <end position="351"/>
    </location>
</feature>
<evidence type="ECO:0000256" key="11">
    <source>
        <dbReference type="SAM" id="Phobius"/>
    </source>
</evidence>
<dbReference type="InterPro" id="IPR013783">
    <property type="entry name" value="Ig-like_fold"/>
</dbReference>
<accession>A0A8C2U3A9</accession>
<evidence type="ECO:0000256" key="1">
    <source>
        <dbReference type="ARBA" id="ARBA00004251"/>
    </source>
</evidence>
<organism evidence="14 15">
    <name type="scientific">Coturnix japonica</name>
    <name type="common">Japanese quail</name>
    <name type="synonym">Coturnix coturnix japonica</name>
    <dbReference type="NCBI Taxonomy" id="93934"/>
    <lineage>
        <taxon>Eukaryota</taxon>
        <taxon>Metazoa</taxon>
        <taxon>Chordata</taxon>
        <taxon>Craniata</taxon>
        <taxon>Vertebrata</taxon>
        <taxon>Euteleostomi</taxon>
        <taxon>Archelosauria</taxon>
        <taxon>Archosauria</taxon>
        <taxon>Dinosauria</taxon>
        <taxon>Saurischia</taxon>
        <taxon>Theropoda</taxon>
        <taxon>Coelurosauria</taxon>
        <taxon>Aves</taxon>
        <taxon>Neognathae</taxon>
        <taxon>Galloanserae</taxon>
        <taxon>Galliformes</taxon>
        <taxon>Phasianidae</taxon>
        <taxon>Perdicinae</taxon>
        <taxon>Coturnix</taxon>
    </lineage>
</organism>
<dbReference type="RefSeq" id="XP_015733332.1">
    <property type="nucleotide sequence ID" value="XM_015877846.2"/>
</dbReference>
<evidence type="ECO:0000256" key="8">
    <source>
        <dbReference type="ARBA" id="ARBA00023170"/>
    </source>
</evidence>
<dbReference type="SMART" id="SM00408">
    <property type="entry name" value="IGc2"/>
    <property type="match status" value="2"/>
</dbReference>
<reference evidence="14" key="1">
    <citation type="submission" date="2015-11" db="EMBL/GenBank/DDBJ databases">
        <authorList>
            <consortium name="International Coturnix japonica Genome Analysis Consortium"/>
            <person name="Warren W."/>
            <person name="Burt D.W."/>
            <person name="Antin P.B."/>
            <person name="Lanford R."/>
            <person name="Gros J."/>
            <person name="Wilson R.K."/>
        </authorList>
    </citation>
    <scope>NUCLEOTIDE SEQUENCE [LARGE SCALE GENOMIC DNA]</scope>
</reference>
<dbReference type="SMART" id="SM00406">
    <property type="entry name" value="IGv"/>
    <property type="match status" value="2"/>
</dbReference>
<dbReference type="GO" id="GO:0006955">
    <property type="term" value="P:immune response"/>
    <property type="evidence" value="ECO:0007669"/>
    <property type="project" value="TreeGrafter"/>
</dbReference>
<dbReference type="GO" id="GO:0031295">
    <property type="term" value="P:T cell costimulation"/>
    <property type="evidence" value="ECO:0007669"/>
    <property type="project" value="TreeGrafter"/>
</dbReference>